<keyword evidence="4" id="KW-1185">Reference proteome</keyword>
<proteinExistence type="predicted"/>
<comment type="caution">
    <text evidence="3">The sequence shown here is derived from an EMBL/GenBank/DDBJ whole genome shotgun (WGS) entry which is preliminary data.</text>
</comment>
<name>A0A8T1N2Z6_CARIL</name>
<dbReference type="PANTHER" id="PTHR16083:SF83">
    <property type="entry name" value="LEUCINE-RICH REPEAT-CONTAINING PROTEIN 40"/>
    <property type="match status" value="1"/>
</dbReference>
<evidence type="ECO:0000256" key="1">
    <source>
        <dbReference type="ARBA" id="ARBA00022737"/>
    </source>
</evidence>
<feature type="domain" description="Disease resistance R13L4/SHOC-2-like LRR" evidence="2">
    <location>
        <begin position="59"/>
        <end position="172"/>
    </location>
</feature>
<gene>
    <name evidence="3" type="ORF">CIPAW_16G111600</name>
</gene>
<keyword evidence="1" id="KW-0677">Repeat</keyword>
<organism evidence="3 4">
    <name type="scientific">Carya illinoinensis</name>
    <name type="common">Pecan</name>
    <dbReference type="NCBI Taxonomy" id="32201"/>
    <lineage>
        <taxon>Eukaryota</taxon>
        <taxon>Viridiplantae</taxon>
        <taxon>Streptophyta</taxon>
        <taxon>Embryophyta</taxon>
        <taxon>Tracheophyta</taxon>
        <taxon>Spermatophyta</taxon>
        <taxon>Magnoliopsida</taxon>
        <taxon>eudicotyledons</taxon>
        <taxon>Gunneridae</taxon>
        <taxon>Pentapetalae</taxon>
        <taxon>rosids</taxon>
        <taxon>fabids</taxon>
        <taxon>Fagales</taxon>
        <taxon>Juglandaceae</taxon>
        <taxon>Carya</taxon>
    </lineage>
</organism>
<sequence length="535" mass="60493">MDLSFSKFLTKIPDLSSSANLKKVHLQYCENLVEVHCSVGFLDKLSDFLVNGCSKLRIFPESFKLRSLCLLQLYDCSSLQDFPEILCEMKFLYHICLRGTSITELPSSIEKLTELQSFDLNGTGIKELPTSIGKLTKLERLSARDCKDLVHLPSSIHQLHRLCSLKLDRCSQAINIREVEEDGTQSTASVVCKGQYEIESSAELTSINSSIFNDGSSSSANWAPLALSLQFCCLSESNFFTDANYFPTLVELDLSGSDIVFFPQGVRFAGLKNLCLNNCKQLAEILPLPLSIAKVEARGCTSLKSFAELSKIFFNNNGRNSSGLKIDLHGCLKLLVNMMLPSWEERDSKEQNREDHLEARIMGIIFSGKGIPSWFSYRREADNSNSCEIDDINGPHYCDDIEEIILCVVIGFRIIKPGMEETEICVRIHDGWLWHVLCTQHITFDWTDSDHVWMGCSVMPHIEGDISRFRFECDSELVVFKSVGVHLVKKHEGNVRDHAGWLHEDAGAHFDASSEEVEKWVDLNDDYHLVKRHRT</sequence>
<dbReference type="AlphaFoldDB" id="A0A8T1N2Z6"/>
<reference evidence="3" key="1">
    <citation type="submission" date="2020-12" db="EMBL/GenBank/DDBJ databases">
        <title>WGS assembly of Carya illinoinensis cv. Pawnee.</title>
        <authorList>
            <person name="Platts A."/>
            <person name="Shu S."/>
            <person name="Wright S."/>
            <person name="Barry K."/>
            <person name="Edger P."/>
            <person name="Pires J.C."/>
            <person name="Schmutz J."/>
        </authorList>
    </citation>
    <scope>NUCLEOTIDE SEQUENCE</scope>
    <source>
        <tissue evidence="3">Leaf</tissue>
    </source>
</reference>
<dbReference type="InterPro" id="IPR055414">
    <property type="entry name" value="LRR_R13L4/SHOC2-like"/>
</dbReference>
<dbReference type="EMBL" id="CM031824">
    <property type="protein sequence ID" value="KAG6625636.1"/>
    <property type="molecule type" value="Genomic_DNA"/>
</dbReference>
<accession>A0A8T1N2Z6</accession>
<dbReference type="Pfam" id="PF23598">
    <property type="entry name" value="LRR_14"/>
    <property type="match status" value="1"/>
</dbReference>
<evidence type="ECO:0000313" key="4">
    <source>
        <dbReference type="Proteomes" id="UP000811609"/>
    </source>
</evidence>
<dbReference type="Proteomes" id="UP000811609">
    <property type="component" value="Chromosome 16"/>
</dbReference>
<evidence type="ECO:0000313" key="3">
    <source>
        <dbReference type="EMBL" id="KAG6625636.1"/>
    </source>
</evidence>
<dbReference type="PANTHER" id="PTHR16083">
    <property type="entry name" value="LEUCINE RICH REPEAT CONTAINING PROTEIN"/>
    <property type="match status" value="1"/>
</dbReference>
<protein>
    <recommendedName>
        <fullName evidence="2">Disease resistance R13L4/SHOC-2-like LRR domain-containing protein</fullName>
    </recommendedName>
</protein>
<evidence type="ECO:0000259" key="2">
    <source>
        <dbReference type="Pfam" id="PF23598"/>
    </source>
</evidence>